<dbReference type="AlphaFoldDB" id="A0A6P8B797"/>
<reference evidence="2" key="3">
    <citation type="submission" date="2025-08" db="UniProtKB">
        <authorList>
            <consortium name="RefSeq"/>
        </authorList>
    </citation>
    <scope>IDENTIFICATION</scope>
    <source>
        <strain evidence="2">NI907</strain>
    </source>
</reference>
<dbReference type="KEGG" id="pgri:PgNI_05698"/>
<reference evidence="1 2" key="1">
    <citation type="journal article" date="2019" name="Mol. Biol. Evol.">
        <title>Blast fungal genomes show frequent chromosomal changes, gene gains and losses, and effector gene turnover.</title>
        <authorList>
            <person name="Gomez Luciano L.B."/>
            <person name="Jason Tsai I."/>
            <person name="Chuma I."/>
            <person name="Tosa Y."/>
            <person name="Chen Y.H."/>
            <person name="Li J.Y."/>
            <person name="Li M.Y."/>
            <person name="Jade Lu M.Y."/>
            <person name="Nakayashiki H."/>
            <person name="Li W.H."/>
        </authorList>
    </citation>
    <scope>NUCLEOTIDE SEQUENCE [LARGE SCALE GENOMIC DNA]</scope>
    <source>
        <strain evidence="1 2">NI907</strain>
    </source>
</reference>
<sequence>MTRVLLDPGFDHYLILLSNQDRQASFAGLVQLHPSEKKKKRERGTWLHCDPCQTLRAALLYEVR</sequence>
<accession>A0A6P8B797</accession>
<reference evidence="2" key="2">
    <citation type="submission" date="2019-10" db="EMBL/GenBank/DDBJ databases">
        <authorList>
            <consortium name="NCBI Genome Project"/>
        </authorList>
    </citation>
    <scope>NUCLEOTIDE SEQUENCE</scope>
    <source>
        <strain evidence="2">NI907</strain>
    </source>
</reference>
<dbReference type="Proteomes" id="UP000515153">
    <property type="component" value="Chromosome I"/>
</dbReference>
<dbReference type="GeneID" id="41960638"/>
<dbReference type="RefSeq" id="XP_030983096.1">
    <property type="nucleotide sequence ID" value="XM_031125729.1"/>
</dbReference>
<gene>
    <name evidence="2" type="ORF">PgNI_05698</name>
</gene>
<proteinExistence type="predicted"/>
<protein>
    <submittedName>
        <fullName evidence="2">Uncharacterized protein</fullName>
    </submittedName>
</protein>
<evidence type="ECO:0000313" key="2">
    <source>
        <dbReference type="RefSeq" id="XP_030983096.1"/>
    </source>
</evidence>
<organism evidence="1 2">
    <name type="scientific">Pyricularia grisea</name>
    <name type="common">Crabgrass-specific blast fungus</name>
    <name type="synonym">Magnaporthe grisea</name>
    <dbReference type="NCBI Taxonomy" id="148305"/>
    <lineage>
        <taxon>Eukaryota</taxon>
        <taxon>Fungi</taxon>
        <taxon>Dikarya</taxon>
        <taxon>Ascomycota</taxon>
        <taxon>Pezizomycotina</taxon>
        <taxon>Sordariomycetes</taxon>
        <taxon>Sordariomycetidae</taxon>
        <taxon>Magnaporthales</taxon>
        <taxon>Pyriculariaceae</taxon>
        <taxon>Pyricularia</taxon>
    </lineage>
</organism>
<name>A0A6P8B797_PYRGI</name>
<keyword evidence="1" id="KW-1185">Reference proteome</keyword>
<evidence type="ECO:0000313" key="1">
    <source>
        <dbReference type="Proteomes" id="UP000515153"/>
    </source>
</evidence>